<evidence type="ECO:0000313" key="5">
    <source>
        <dbReference type="Proteomes" id="UP001300692"/>
    </source>
</evidence>
<feature type="region of interest" description="Disordered" evidence="3">
    <location>
        <begin position="356"/>
        <end position="404"/>
    </location>
</feature>
<dbReference type="PANTHER" id="PTHR42970:SF1">
    <property type="entry name" value="PECTATE LYASE C-RELATED"/>
    <property type="match status" value="1"/>
</dbReference>
<dbReference type="Gene3D" id="2.160.20.10">
    <property type="entry name" value="Single-stranded right-handed beta-helix, Pectin lyase-like"/>
    <property type="match status" value="1"/>
</dbReference>
<dbReference type="Proteomes" id="UP001300692">
    <property type="component" value="Unassembled WGS sequence"/>
</dbReference>
<dbReference type="GO" id="GO:0016829">
    <property type="term" value="F:lyase activity"/>
    <property type="evidence" value="ECO:0007669"/>
    <property type="project" value="UniProtKB-KW"/>
</dbReference>
<dbReference type="EMBL" id="JAOYOD010000001">
    <property type="protein sequence ID" value="MCV9388831.1"/>
    <property type="molecule type" value="Genomic_DNA"/>
</dbReference>
<dbReference type="SUPFAM" id="SSF51126">
    <property type="entry name" value="Pectin lyase-like"/>
    <property type="match status" value="1"/>
</dbReference>
<dbReference type="RefSeq" id="WP_264139721.1">
    <property type="nucleotide sequence ID" value="NZ_JAOYOD010000001.1"/>
</dbReference>
<dbReference type="PANTHER" id="PTHR42970">
    <property type="entry name" value="PECTATE LYASE C-RELATED"/>
    <property type="match status" value="1"/>
</dbReference>
<dbReference type="InterPro" id="IPR052063">
    <property type="entry name" value="Polysaccharide_Lyase_1"/>
</dbReference>
<evidence type="ECO:0000256" key="1">
    <source>
        <dbReference type="ARBA" id="ARBA00022723"/>
    </source>
</evidence>
<comment type="caution">
    <text evidence="4">The sequence shown here is derived from an EMBL/GenBank/DDBJ whole genome shotgun (WGS) entry which is preliminary data.</text>
</comment>
<keyword evidence="4" id="KW-0456">Lyase</keyword>
<keyword evidence="2" id="KW-0325">Glycoprotein</keyword>
<sequence length="427" mass="47404">MCPLFEILGQPLAFPGADGFGKYTKGGRGGDLIFVTNLNDSGPGSLRAAIETDGRRTILFLVSGTIELESELKVRNGHVTIAGQSAPGDGICLKNFPMVVSSNDVIIRYMRFRLGDEKGSQEDAFKAKGRKDVILDHCSISWSVDEAASFYGNENFTMQYCVISESLNNSIHKKGEHGYGGIWGGVKATFHHNLIMHHKSRTPRFSGSSSTSNTPDELVDFRNNVIYNWVENSTYGGEKGRYNLVNNYYKSGPATDDDKKNRIVNPYEPYGQFYIEGNFVEGFPDISSDNWSGGVQCDNPDSARVSQAFDVMPLDHFQSPEEAYIEVLASAGASYMRDDVDKRLIEEVRSGTAAMGENGIINSPEEVGGWPELKSKQVPKDSDKDGMPDRWERKMGLNPESREDYKGNELDEVYTNLEVYLNGLLKQ</sequence>
<name>A0ABT3CZ40_9BACT</name>
<reference evidence="4 5" key="1">
    <citation type="submission" date="2022-10" db="EMBL/GenBank/DDBJ databases">
        <title>Comparative genomics and taxonomic characterization of three novel marine species of genus Reichenbachiella exhibiting antioxidant and polysaccharide degradation activities.</title>
        <authorList>
            <person name="Muhammad N."/>
            <person name="Lee Y.-J."/>
            <person name="Ko J."/>
            <person name="Kim S.-G."/>
        </authorList>
    </citation>
    <scope>NUCLEOTIDE SEQUENCE [LARGE SCALE GENOMIC DNA]</scope>
    <source>
        <strain evidence="4 5">ABR2-5</strain>
    </source>
</reference>
<accession>A0ABT3CZ40</accession>
<evidence type="ECO:0000313" key="4">
    <source>
        <dbReference type="EMBL" id="MCV9388831.1"/>
    </source>
</evidence>
<dbReference type="InterPro" id="IPR011050">
    <property type="entry name" value="Pectin_lyase_fold/virulence"/>
</dbReference>
<dbReference type="InterPro" id="IPR012334">
    <property type="entry name" value="Pectin_lyas_fold"/>
</dbReference>
<evidence type="ECO:0000256" key="2">
    <source>
        <dbReference type="ARBA" id="ARBA00023180"/>
    </source>
</evidence>
<protein>
    <submittedName>
        <fullName evidence="4">Pectate lyase</fullName>
    </submittedName>
</protein>
<proteinExistence type="predicted"/>
<organism evidence="4 5">
    <name type="scientific">Reichenbachiella ulvae</name>
    <dbReference type="NCBI Taxonomy" id="2980104"/>
    <lineage>
        <taxon>Bacteria</taxon>
        <taxon>Pseudomonadati</taxon>
        <taxon>Bacteroidota</taxon>
        <taxon>Cytophagia</taxon>
        <taxon>Cytophagales</taxon>
        <taxon>Reichenbachiellaceae</taxon>
        <taxon>Reichenbachiella</taxon>
    </lineage>
</organism>
<keyword evidence="1" id="KW-0479">Metal-binding</keyword>
<gene>
    <name evidence="4" type="ORF">N7U62_19285</name>
</gene>
<feature type="compositionally biased region" description="Basic and acidic residues" evidence="3">
    <location>
        <begin position="373"/>
        <end position="404"/>
    </location>
</feature>
<keyword evidence="5" id="KW-1185">Reference proteome</keyword>
<evidence type="ECO:0000256" key="3">
    <source>
        <dbReference type="SAM" id="MobiDB-lite"/>
    </source>
</evidence>